<proteinExistence type="inferred from homology"/>
<evidence type="ECO:0000256" key="2">
    <source>
        <dbReference type="PIRSR" id="PIRSR602187-50"/>
    </source>
</evidence>
<keyword evidence="2" id="KW-0597">Phosphoprotein</keyword>
<name>A0A0L6W308_9FIRM</name>
<dbReference type="AlphaFoldDB" id="A0A0L6W308"/>
<dbReference type="GO" id="GO:0005524">
    <property type="term" value="F:ATP binding"/>
    <property type="evidence" value="ECO:0007669"/>
    <property type="project" value="TreeGrafter"/>
</dbReference>
<accession>A0A0L6W308</accession>
<dbReference type="PRINTS" id="PR00340">
    <property type="entry name" value="PIIGLNB"/>
</dbReference>
<dbReference type="InterPro" id="IPR015867">
    <property type="entry name" value="N-reg_PII/ATP_PRibTrfase_C"/>
</dbReference>
<dbReference type="PROSITE" id="PS00638">
    <property type="entry name" value="PII_GLNB_CTER"/>
    <property type="match status" value="1"/>
</dbReference>
<dbReference type="PATRIC" id="fig|281456.6.peg.1578"/>
<sequence length="112" mass="12274">MKKVEAIIRPSKLDDLKDALGKYDIHGLTVTEVVGCGLQKGKKEIYRGTEYTIDLLPKIKIEIVVKDSVVDELVKLISDTAKTGEIGDGKIFIYTVEKAVRIRTGEAGEAAI</sequence>
<dbReference type="SMART" id="SM00938">
    <property type="entry name" value="P-II"/>
    <property type="match status" value="1"/>
</dbReference>
<comment type="caution">
    <text evidence="4">The sequence shown here is derived from an EMBL/GenBank/DDBJ whole genome shotgun (WGS) entry which is preliminary data.</text>
</comment>
<reference evidence="5" key="1">
    <citation type="submission" date="2015-07" db="EMBL/GenBank/DDBJ databases">
        <title>Complete Genome of Thermincola ferriacetica strain Z-0001T.</title>
        <authorList>
            <person name="Lusk B."/>
            <person name="Badalamenti J.P."/>
            <person name="Parameswaran P."/>
            <person name="Bond D.R."/>
            <person name="Torres C.I."/>
        </authorList>
    </citation>
    <scope>NUCLEOTIDE SEQUENCE [LARGE SCALE GENOMIC DNA]</scope>
    <source>
        <strain evidence="5">Z-0001</strain>
    </source>
</reference>
<comment type="similarity">
    <text evidence="3">Belongs to the P(II) protein family.</text>
</comment>
<protein>
    <submittedName>
        <fullName evidence="4">Nitrogen regulatory protein P-II</fullName>
    </submittedName>
</protein>
<dbReference type="InterPro" id="IPR017918">
    <property type="entry name" value="N-reg_PII_CS"/>
</dbReference>
<dbReference type="PROSITE" id="PS51343">
    <property type="entry name" value="PII_GLNB_DOM"/>
    <property type="match status" value="1"/>
</dbReference>
<dbReference type="RefSeq" id="WP_013119596.1">
    <property type="nucleotide sequence ID" value="NZ_LGTE01000008.1"/>
</dbReference>
<dbReference type="GO" id="GO:0006808">
    <property type="term" value="P:regulation of nitrogen utilization"/>
    <property type="evidence" value="ECO:0007669"/>
    <property type="project" value="InterPro"/>
</dbReference>
<dbReference type="GO" id="GO:0005829">
    <property type="term" value="C:cytosol"/>
    <property type="evidence" value="ECO:0007669"/>
    <property type="project" value="TreeGrafter"/>
</dbReference>
<organism evidence="4 5">
    <name type="scientific">Thermincola ferriacetica</name>
    <dbReference type="NCBI Taxonomy" id="281456"/>
    <lineage>
        <taxon>Bacteria</taxon>
        <taxon>Bacillati</taxon>
        <taxon>Bacillota</taxon>
        <taxon>Clostridia</taxon>
        <taxon>Eubacteriales</taxon>
        <taxon>Thermincolaceae</taxon>
        <taxon>Thermincola</taxon>
    </lineage>
</organism>
<evidence type="ECO:0000313" key="4">
    <source>
        <dbReference type="EMBL" id="KNZ69866.1"/>
    </source>
</evidence>
<dbReference type="Gene3D" id="3.30.70.120">
    <property type="match status" value="1"/>
</dbReference>
<feature type="modified residue" description="O-UMP-tyrosine" evidence="1">
    <location>
        <position position="51"/>
    </location>
</feature>
<dbReference type="PANTHER" id="PTHR30115:SF11">
    <property type="entry name" value="NITROGEN REGULATORY PROTEIN P-II HOMOLOG"/>
    <property type="match status" value="1"/>
</dbReference>
<dbReference type="GO" id="GO:0030234">
    <property type="term" value="F:enzyme regulator activity"/>
    <property type="evidence" value="ECO:0007669"/>
    <property type="project" value="InterPro"/>
</dbReference>
<dbReference type="SUPFAM" id="SSF54913">
    <property type="entry name" value="GlnB-like"/>
    <property type="match status" value="1"/>
</dbReference>
<evidence type="ECO:0000256" key="3">
    <source>
        <dbReference type="RuleBase" id="RU003936"/>
    </source>
</evidence>
<dbReference type="InterPro" id="IPR011322">
    <property type="entry name" value="N-reg_PII-like_a/b"/>
</dbReference>
<dbReference type="PIRSF" id="PIRSF039144">
    <property type="entry name" value="GlnB"/>
    <property type="match status" value="1"/>
</dbReference>
<keyword evidence="5" id="KW-1185">Reference proteome</keyword>
<evidence type="ECO:0000256" key="1">
    <source>
        <dbReference type="PIRSR" id="PIRSR039144-50"/>
    </source>
</evidence>
<dbReference type="Pfam" id="PF00543">
    <property type="entry name" value="P-II"/>
    <property type="match status" value="1"/>
</dbReference>
<dbReference type="EMBL" id="LGTE01000008">
    <property type="protein sequence ID" value="KNZ69866.1"/>
    <property type="molecule type" value="Genomic_DNA"/>
</dbReference>
<evidence type="ECO:0000313" key="5">
    <source>
        <dbReference type="Proteomes" id="UP000037175"/>
    </source>
</evidence>
<gene>
    <name evidence="4" type="ORF">Tfer_1476</name>
</gene>
<dbReference type="Proteomes" id="UP000037175">
    <property type="component" value="Unassembled WGS sequence"/>
</dbReference>
<dbReference type="InterPro" id="IPR002187">
    <property type="entry name" value="N-reg_PII"/>
</dbReference>
<dbReference type="PANTHER" id="PTHR30115">
    <property type="entry name" value="NITROGEN REGULATORY PROTEIN P-II"/>
    <property type="match status" value="1"/>
</dbReference>